<feature type="compositionally biased region" description="Basic residues" evidence="2">
    <location>
        <begin position="268"/>
        <end position="277"/>
    </location>
</feature>
<dbReference type="EMBL" id="AGNL01007388">
    <property type="protein sequence ID" value="EJK71338.1"/>
    <property type="molecule type" value="Genomic_DNA"/>
</dbReference>
<organism evidence="4 5">
    <name type="scientific">Thalassiosira oceanica</name>
    <name type="common">Marine diatom</name>
    <dbReference type="NCBI Taxonomy" id="159749"/>
    <lineage>
        <taxon>Eukaryota</taxon>
        <taxon>Sar</taxon>
        <taxon>Stramenopiles</taxon>
        <taxon>Ochrophyta</taxon>
        <taxon>Bacillariophyta</taxon>
        <taxon>Coscinodiscophyceae</taxon>
        <taxon>Thalassiosirophycidae</taxon>
        <taxon>Thalassiosirales</taxon>
        <taxon>Thalassiosiraceae</taxon>
        <taxon>Thalassiosira</taxon>
    </lineage>
</organism>
<dbReference type="OrthoDB" id="10619120at2759"/>
<keyword evidence="3" id="KW-1133">Transmembrane helix</keyword>
<evidence type="ECO:0000256" key="3">
    <source>
        <dbReference type="SAM" id="Phobius"/>
    </source>
</evidence>
<sequence length="549" mass="61260">MATPPGNKRLLRKAAVVCLSIIPAIVAMTITNTLIAHVIVAKTLLFRPKQTTIRKVPTRVETVYVAPTRKDVDRIRKELVKSEPLPKIIPHDESRTAANAGAEISELLSLVESRDSDLSTLVETRQKELAAAKNEIVELFEAFSAHQERVDQDTSQDLSVITPEVIEYVEENDLLGLLSRHSFVDLDREMLEEQFEMAIFEAEWLIDVDDDDEQSAVIRNSLLLNMNGTLQASFGRPPTEASNGSSCEAFLALDRNEVAEDFIPPPRHVVKKSKPKPKPVATPTIPADTARESDLYEIVHEIKDTLLRRDLSSIKLEEGESYPSPLGDEGTSMISQVFLPLIQSLKAKKEQIIEEEQRIIQHWRERAWELKPEQDQSIREDCANSALVESLVTSGLGAIREKNELHSAWMSALHTFVTDPEALARMGPDIMKLQSSAIDYAQRPEASNGKSSWKTGRKSVSYIADGPLLQRSFVRSVDWFVDSISGYNDIVDAVLDWMVGDSGLSLGATVAESLSRSLRRVPFPHEKVDRLKRCGILGGRARTMLGDPR</sequence>
<proteinExistence type="predicted"/>
<feature type="region of interest" description="Disordered" evidence="2">
    <location>
        <begin position="267"/>
        <end position="286"/>
    </location>
</feature>
<feature type="transmembrane region" description="Helical" evidence="3">
    <location>
        <begin position="14"/>
        <end position="40"/>
    </location>
</feature>
<reference evidence="4 5" key="1">
    <citation type="journal article" date="2012" name="Genome Biol.">
        <title>Genome and low-iron response of an oceanic diatom adapted to chronic iron limitation.</title>
        <authorList>
            <person name="Lommer M."/>
            <person name="Specht M."/>
            <person name="Roy A.S."/>
            <person name="Kraemer L."/>
            <person name="Andreson R."/>
            <person name="Gutowska M.A."/>
            <person name="Wolf J."/>
            <person name="Bergner S.V."/>
            <person name="Schilhabel M.B."/>
            <person name="Klostermeier U.C."/>
            <person name="Beiko R.G."/>
            <person name="Rosenstiel P."/>
            <person name="Hippler M."/>
            <person name="Laroche J."/>
        </authorList>
    </citation>
    <scope>NUCLEOTIDE SEQUENCE [LARGE SCALE GENOMIC DNA]</scope>
    <source>
        <strain evidence="4 5">CCMP1005</strain>
    </source>
</reference>
<keyword evidence="5" id="KW-1185">Reference proteome</keyword>
<evidence type="ECO:0000256" key="1">
    <source>
        <dbReference type="SAM" id="Coils"/>
    </source>
</evidence>
<keyword evidence="1" id="KW-0175">Coiled coil</keyword>
<feature type="coiled-coil region" evidence="1">
    <location>
        <begin position="122"/>
        <end position="149"/>
    </location>
</feature>
<evidence type="ECO:0000313" key="5">
    <source>
        <dbReference type="Proteomes" id="UP000266841"/>
    </source>
</evidence>
<evidence type="ECO:0000256" key="2">
    <source>
        <dbReference type="SAM" id="MobiDB-lite"/>
    </source>
</evidence>
<keyword evidence="3" id="KW-0472">Membrane</keyword>
<accession>K0SY31</accession>
<comment type="caution">
    <text evidence="4">The sequence shown here is derived from an EMBL/GenBank/DDBJ whole genome shotgun (WGS) entry which is preliminary data.</text>
</comment>
<dbReference type="eggNOG" id="ENOG502TDVT">
    <property type="taxonomic scope" value="Eukaryota"/>
</dbReference>
<keyword evidence="3" id="KW-0812">Transmembrane</keyword>
<evidence type="ECO:0000313" key="4">
    <source>
        <dbReference type="EMBL" id="EJK71338.1"/>
    </source>
</evidence>
<dbReference type="AlphaFoldDB" id="K0SY31"/>
<gene>
    <name evidence="4" type="ORF">THAOC_07241</name>
</gene>
<dbReference type="Proteomes" id="UP000266841">
    <property type="component" value="Unassembled WGS sequence"/>
</dbReference>
<protein>
    <submittedName>
        <fullName evidence="4">Uncharacterized protein</fullName>
    </submittedName>
</protein>
<dbReference type="OMA" id="FEMAIFE"/>
<name>K0SY31_THAOC</name>